<keyword evidence="1" id="KW-0472">Membrane</keyword>
<evidence type="ECO:0000256" key="1">
    <source>
        <dbReference type="SAM" id="Phobius"/>
    </source>
</evidence>
<reference evidence="2 3" key="1">
    <citation type="submission" date="2020-03" db="EMBL/GenBank/DDBJ databases">
        <title>Cyclobacterium plantarum sp. nov., a marine bacterium isolated from a coastal-marine wetland.</title>
        <authorList>
            <person name="Sanchez-Porro C."/>
            <person name="Ventosa A."/>
            <person name="Amoozegar M."/>
        </authorList>
    </citation>
    <scope>NUCLEOTIDE SEQUENCE [LARGE SCALE GENOMIC DNA]</scope>
    <source>
        <strain evidence="2 3">GBPx2</strain>
    </source>
</reference>
<feature type="transmembrane region" description="Helical" evidence="1">
    <location>
        <begin position="47"/>
        <end position="68"/>
    </location>
</feature>
<organism evidence="2 3">
    <name type="scientific">Cyclobacterium plantarum</name>
    <dbReference type="NCBI Taxonomy" id="2716263"/>
    <lineage>
        <taxon>Bacteria</taxon>
        <taxon>Pseudomonadati</taxon>
        <taxon>Bacteroidota</taxon>
        <taxon>Cytophagia</taxon>
        <taxon>Cytophagales</taxon>
        <taxon>Cyclobacteriaceae</taxon>
        <taxon>Cyclobacterium</taxon>
    </lineage>
</organism>
<evidence type="ECO:0000313" key="2">
    <source>
        <dbReference type="EMBL" id="NHE57945.1"/>
    </source>
</evidence>
<dbReference type="EMBL" id="JAANYN010000005">
    <property type="protein sequence ID" value="NHE57945.1"/>
    <property type="molecule type" value="Genomic_DNA"/>
</dbReference>
<proteinExistence type="predicted"/>
<keyword evidence="3" id="KW-1185">Reference proteome</keyword>
<dbReference type="Proteomes" id="UP000649799">
    <property type="component" value="Unassembled WGS sequence"/>
</dbReference>
<keyword evidence="1" id="KW-1133">Transmembrane helix</keyword>
<name>A0ABX0H7S8_9BACT</name>
<keyword evidence="1" id="KW-0812">Transmembrane</keyword>
<sequence>MGKKIPFFKKNALILLLVGIPLFLFLFISIFFKSHSNIWVFPFNVEIWGTVSDWFMVWVTAITAIYLIKTFKEQQRLTEIENYDYKEKIKPEFKIVAEIDHFSVDLDNTAKAIVSLIIYVRNYNAYNVKITTDKVLDTASLPFTLPEENYKIIYKDDSISIPYLKFNICEKILSIKQDFIKKEYVDDGFLYFRLKFRFDFSDFEHTTYFQEIEISANNNKEIECFSTPVLPN</sequence>
<accession>A0ABX0H7S8</accession>
<evidence type="ECO:0000313" key="3">
    <source>
        <dbReference type="Proteomes" id="UP000649799"/>
    </source>
</evidence>
<comment type="caution">
    <text evidence="2">The sequence shown here is derived from an EMBL/GenBank/DDBJ whole genome shotgun (WGS) entry which is preliminary data.</text>
</comment>
<gene>
    <name evidence="2" type="ORF">G9Q97_14110</name>
</gene>
<evidence type="ECO:0008006" key="4">
    <source>
        <dbReference type="Google" id="ProtNLM"/>
    </source>
</evidence>
<dbReference type="RefSeq" id="WP_166147871.1">
    <property type="nucleotide sequence ID" value="NZ_JAANYN010000005.1"/>
</dbReference>
<feature type="transmembrane region" description="Helical" evidence="1">
    <location>
        <begin position="12"/>
        <end position="32"/>
    </location>
</feature>
<protein>
    <recommendedName>
        <fullName evidence="4">SMODS-associating 2TM beta-strand rich effector domain-containing protein</fullName>
    </recommendedName>
</protein>